<proteinExistence type="predicted"/>
<dbReference type="GO" id="GO:0006094">
    <property type="term" value="P:gluconeogenesis"/>
    <property type="evidence" value="ECO:0007669"/>
    <property type="project" value="TreeGrafter"/>
</dbReference>
<dbReference type="EMBL" id="VSSQ01000485">
    <property type="protein sequence ID" value="MPL95872.1"/>
    <property type="molecule type" value="Genomic_DNA"/>
</dbReference>
<name>A0A644VZI0_9ZZZZ</name>
<dbReference type="InterPro" id="IPR036043">
    <property type="entry name" value="Phosphoglycerate_kinase_sf"/>
</dbReference>
<dbReference type="InterPro" id="IPR001576">
    <property type="entry name" value="Phosphoglycerate_kinase"/>
</dbReference>
<keyword evidence="3 7" id="KW-0808">Transferase</keyword>
<evidence type="ECO:0000256" key="2">
    <source>
        <dbReference type="ARBA" id="ARBA00013061"/>
    </source>
</evidence>
<keyword evidence="5 7" id="KW-0418">Kinase</keyword>
<keyword evidence="4" id="KW-0547">Nucleotide-binding</keyword>
<dbReference type="Gene3D" id="3.40.50.1260">
    <property type="entry name" value="Phosphoglycerate kinase, N-terminal domain"/>
    <property type="match status" value="2"/>
</dbReference>
<protein>
    <recommendedName>
        <fullName evidence="2">phosphoglycerate kinase</fullName>
        <ecNumber evidence="2">2.7.2.3</ecNumber>
    </recommendedName>
</protein>
<comment type="catalytic activity">
    <reaction evidence="1">
        <text>(2R)-3-phosphoglycerate + ATP = (2R)-3-phospho-glyceroyl phosphate + ADP</text>
        <dbReference type="Rhea" id="RHEA:14801"/>
        <dbReference type="ChEBI" id="CHEBI:30616"/>
        <dbReference type="ChEBI" id="CHEBI:57604"/>
        <dbReference type="ChEBI" id="CHEBI:58272"/>
        <dbReference type="ChEBI" id="CHEBI:456216"/>
        <dbReference type="EC" id="2.7.2.3"/>
    </reaction>
</comment>
<comment type="caution">
    <text evidence="7">The sequence shown here is derived from an EMBL/GenBank/DDBJ whole genome shotgun (WGS) entry which is preliminary data.</text>
</comment>
<dbReference type="SUPFAM" id="SSF53748">
    <property type="entry name" value="Phosphoglycerate kinase"/>
    <property type="match status" value="1"/>
</dbReference>
<dbReference type="AlphaFoldDB" id="A0A644VZI0"/>
<dbReference type="InterPro" id="IPR015824">
    <property type="entry name" value="Phosphoglycerate_kinase_N"/>
</dbReference>
<dbReference type="GO" id="GO:0005524">
    <property type="term" value="F:ATP binding"/>
    <property type="evidence" value="ECO:0007669"/>
    <property type="project" value="UniProtKB-KW"/>
</dbReference>
<dbReference type="GO" id="GO:0004618">
    <property type="term" value="F:phosphoglycerate kinase activity"/>
    <property type="evidence" value="ECO:0007669"/>
    <property type="project" value="UniProtKB-EC"/>
</dbReference>
<reference evidence="7" key="1">
    <citation type="submission" date="2019-08" db="EMBL/GenBank/DDBJ databases">
        <authorList>
            <person name="Kucharzyk K."/>
            <person name="Murdoch R.W."/>
            <person name="Higgins S."/>
            <person name="Loffler F."/>
        </authorList>
    </citation>
    <scope>NUCLEOTIDE SEQUENCE</scope>
</reference>
<evidence type="ECO:0000256" key="6">
    <source>
        <dbReference type="ARBA" id="ARBA00022840"/>
    </source>
</evidence>
<accession>A0A644VZI0</accession>
<sequence>MEEVNRIRMTSIDDVALKGKTVLFRPDINSPIDPATKKIVNTNRLEKAAPTLTHLLEGGAKVAIIAHQGDTLDYQNLIPLSEHASILSSLTGRTVTYLDDVCGPKAIETVKALKEGEAVLLGNLRYLSEEITAFEKEVKLAPQEMQSTWLVRSLAPLFDLYVNDAFAAAHRSSPSMVAFQEVLPTAGGKQLVAEYTALSNVASHPIHPCIFVLGGGKISDAFGMMKHVLVNNTADKILCGGITALVMLLAQNKELGQRTRTFLQDRDLTHFIDEARELLAMWPDRFVTPLDLAYEKDGERFESDVLEIIERDELQTKLFPDLGSKSIELYKTEIAKAGSVFVNGPAGVYEDSRWEKATKEIWKAIAACNAYTVIGGGDTITAATKFTNLEDYSYVCTAGGAMVRFLSGKKLPLILAMEKAWERDKE</sequence>
<dbReference type="PIRSF" id="PIRSF000724">
    <property type="entry name" value="Pgk"/>
    <property type="match status" value="1"/>
</dbReference>
<dbReference type="PANTHER" id="PTHR11406:SF23">
    <property type="entry name" value="PHOSPHOGLYCERATE KINASE 1, CHLOROPLASTIC-RELATED"/>
    <property type="match status" value="1"/>
</dbReference>
<dbReference type="GO" id="GO:0005829">
    <property type="term" value="C:cytosol"/>
    <property type="evidence" value="ECO:0007669"/>
    <property type="project" value="TreeGrafter"/>
</dbReference>
<dbReference type="PRINTS" id="PR00477">
    <property type="entry name" value="PHGLYCKINASE"/>
</dbReference>
<evidence type="ECO:0000313" key="7">
    <source>
        <dbReference type="EMBL" id="MPL95872.1"/>
    </source>
</evidence>
<dbReference type="Pfam" id="PF00162">
    <property type="entry name" value="PGK"/>
    <property type="match status" value="1"/>
</dbReference>
<dbReference type="GO" id="GO:0043531">
    <property type="term" value="F:ADP binding"/>
    <property type="evidence" value="ECO:0007669"/>
    <property type="project" value="TreeGrafter"/>
</dbReference>
<organism evidence="7">
    <name type="scientific">bioreactor metagenome</name>
    <dbReference type="NCBI Taxonomy" id="1076179"/>
    <lineage>
        <taxon>unclassified sequences</taxon>
        <taxon>metagenomes</taxon>
        <taxon>ecological metagenomes</taxon>
    </lineage>
</organism>
<dbReference type="PANTHER" id="PTHR11406">
    <property type="entry name" value="PHOSPHOGLYCERATE KINASE"/>
    <property type="match status" value="1"/>
</dbReference>
<evidence type="ECO:0000256" key="1">
    <source>
        <dbReference type="ARBA" id="ARBA00000642"/>
    </source>
</evidence>
<evidence type="ECO:0000256" key="5">
    <source>
        <dbReference type="ARBA" id="ARBA00022777"/>
    </source>
</evidence>
<dbReference type="GO" id="GO:0006096">
    <property type="term" value="P:glycolytic process"/>
    <property type="evidence" value="ECO:0007669"/>
    <property type="project" value="InterPro"/>
</dbReference>
<keyword evidence="6" id="KW-0067">ATP-binding</keyword>
<gene>
    <name evidence="7" type="primary">pgk_15</name>
    <name evidence="7" type="ORF">SDC9_42045</name>
</gene>
<evidence type="ECO:0000256" key="3">
    <source>
        <dbReference type="ARBA" id="ARBA00022679"/>
    </source>
</evidence>
<dbReference type="EC" id="2.7.2.3" evidence="2"/>
<evidence type="ECO:0000256" key="4">
    <source>
        <dbReference type="ARBA" id="ARBA00022741"/>
    </source>
</evidence>